<evidence type="ECO:0000313" key="4">
    <source>
        <dbReference type="Proteomes" id="UP000182977"/>
    </source>
</evidence>
<sequence length="217" mass="22752">MIAHPPRRSRVALVTFCAGVLALAGCGETGGEEPAGLDDPTTTAPTSEPSEDPTADPTTTPTEEAAPVEHAFPDAGVTIVTPPPAGPAEEAALATYVEFAREWRWSLGEVTLSEQLAGLTVAPILDEVERSLEYQVDNGIRYGGLMVITPVVEESSDTLVVLGGCVDGSDMLLIDDGEERAPDGIEENPVIPLRAVLANDGSGWRVNENTLDEDASC</sequence>
<proteinExistence type="predicted"/>
<dbReference type="STRING" id="419479.SAMN04488563_1600"/>
<evidence type="ECO:0000256" key="1">
    <source>
        <dbReference type="SAM" id="MobiDB-lite"/>
    </source>
</evidence>
<dbReference type="OrthoDB" id="5181341at2"/>
<dbReference type="RefSeq" id="WP_152690663.1">
    <property type="nucleotide sequence ID" value="NZ_KQ061223.1"/>
</dbReference>
<reference evidence="4" key="1">
    <citation type="submission" date="2016-10" db="EMBL/GenBank/DDBJ databases">
        <authorList>
            <person name="Varghese N."/>
            <person name="Submissions S."/>
        </authorList>
    </citation>
    <scope>NUCLEOTIDE SEQUENCE [LARGE SCALE GENOMIC DNA]</scope>
    <source>
        <strain evidence="4">DSM 45079</strain>
    </source>
</reference>
<gene>
    <name evidence="3" type="ORF">SAMN04488563_1600</name>
</gene>
<evidence type="ECO:0000313" key="3">
    <source>
        <dbReference type="EMBL" id="SDU41702.1"/>
    </source>
</evidence>
<dbReference type="EMBL" id="LT629791">
    <property type="protein sequence ID" value="SDU41702.1"/>
    <property type="molecule type" value="Genomic_DNA"/>
</dbReference>
<feature type="compositionally biased region" description="Low complexity" evidence="1">
    <location>
        <begin position="38"/>
        <end position="48"/>
    </location>
</feature>
<accession>A0A1H2IC41</accession>
<evidence type="ECO:0008006" key="5">
    <source>
        <dbReference type="Google" id="ProtNLM"/>
    </source>
</evidence>
<evidence type="ECO:0000256" key="2">
    <source>
        <dbReference type="SAM" id="SignalP"/>
    </source>
</evidence>
<name>A0A1H2IC41_9ACTN</name>
<dbReference type="AlphaFoldDB" id="A0A1H2IC41"/>
<feature type="compositionally biased region" description="Low complexity" evidence="1">
    <location>
        <begin position="55"/>
        <end position="64"/>
    </location>
</feature>
<dbReference type="PROSITE" id="PS51257">
    <property type="entry name" value="PROKAR_LIPOPROTEIN"/>
    <property type="match status" value="1"/>
</dbReference>
<keyword evidence="2" id="KW-0732">Signal</keyword>
<feature type="signal peptide" evidence="2">
    <location>
        <begin position="1"/>
        <end position="24"/>
    </location>
</feature>
<keyword evidence="4" id="KW-1185">Reference proteome</keyword>
<dbReference type="Proteomes" id="UP000182977">
    <property type="component" value="Chromosome I"/>
</dbReference>
<feature type="region of interest" description="Disordered" evidence="1">
    <location>
        <begin position="30"/>
        <end position="64"/>
    </location>
</feature>
<protein>
    <recommendedName>
        <fullName evidence="5">Lipoprotein</fullName>
    </recommendedName>
</protein>
<feature type="chain" id="PRO_5009276486" description="Lipoprotein" evidence="2">
    <location>
        <begin position="25"/>
        <end position="217"/>
    </location>
</feature>
<organism evidence="3 4">
    <name type="scientific">Jiangella alkaliphila</name>
    <dbReference type="NCBI Taxonomy" id="419479"/>
    <lineage>
        <taxon>Bacteria</taxon>
        <taxon>Bacillati</taxon>
        <taxon>Actinomycetota</taxon>
        <taxon>Actinomycetes</taxon>
        <taxon>Jiangellales</taxon>
        <taxon>Jiangellaceae</taxon>
        <taxon>Jiangella</taxon>
    </lineage>
</organism>